<dbReference type="EMBL" id="JAVYJV010000011">
    <property type="protein sequence ID" value="KAK4358975.1"/>
    <property type="molecule type" value="Genomic_DNA"/>
</dbReference>
<dbReference type="AlphaFoldDB" id="A0AAE1VFX2"/>
<evidence type="ECO:0000313" key="2">
    <source>
        <dbReference type="Proteomes" id="UP001291623"/>
    </source>
</evidence>
<evidence type="ECO:0000313" key="1">
    <source>
        <dbReference type="EMBL" id="KAK4358975.1"/>
    </source>
</evidence>
<reference evidence="1" key="1">
    <citation type="submission" date="2023-12" db="EMBL/GenBank/DDBJ databases">
        <title>Genome assembly of Anisodus tanguticus.</title>
        <authorList>
            <person name="Wang Y.-J."/>
        </authorList>
    </citation>
    <scope>NUCLEOTIDE SEQUENCE</scope>
    <source>
        <strain evidence="1">KB-2021</strain>
        <tissue evidence="1">Leaf</tissue>
    </source>
</reference>
<organism evidence="1 2">
    <name type="scientific">Anisodus tanguticus</name>
    <dbReference type="NCBI Taxonomy" id="243964"/>
    <lineage>
        <taxon>Eukaryota</taxon>
        <taxon>Viridiplantae</taxon>
        <taxon>Streptophyta</taxon>
        <taxon>Embryophyta</taxon>
        <taxon>Tracheophyta</taxon>
        <taxon>Spermatophyta</taxon>
        <taxon>Magnoliopsida</taxon>
        <taxon>eudicotyledons</taxon>
        <taxon>Gunneridae</taxon>
        <taxon>Pentapetalae</taxon>
        <taxon>asterids</taxon>
        <taxon>lamiids</taxon>
        <taxon>Solanales</taxon>
        <taxon>Solanaceae</taxon>
        <taxon>Solanoideae</taxon>
        <taxon>Hyoscyameae</taxon>
        <taxon>Anisodus</taxon>
    </lineage>
</organism>
<gene>
    <name evidence="1" type="ORF">RND71_021204</name>
</gene>
<accession>A0AAE1VFX2</accession>
<name>A0AAE1VFX2_9SOLA</name>
<sequence>MEMSIGHSLKIRLERAARCLCRSSRRSRYLDCRSSDEFLEQRVSITGEPMQRLSAYMLEGLMMTRCGRRRSARSESNGFCRSSDGNFVVAADGDVPCVVTVAGLELSIRHSLKIRLERAARCLCRSSRRNRYPDCRSSDELLEQKVSNSGEPTQRLSAYRFHHHHRHFHDLLHSCELPLSQPQQVE</sequence>
<proteinExistence type="predicted"/>
<keyword evidence="2" id="KW-1185">Reference proteome</keyword>
<comment type="caution">
    <text evidence="1">The sequence shown here is derived from an EMBL/GenBank/DDBJ whole genome shotgun (WGS) entry which is preliminary data.</text>
</comment>
<protein>
    <submittedName>
        <fullName evidence="1">Uncharacterized protein</fullName>
    </submittedName>
</protein>
<dbReference type="Proteomes" id="UP001291623">
    <property type="component" value="Unassembled WGS sequence"/>
</dbReference>